<gene>
    <name evidence="2" type="ORF">EH55_02495</name>
</gene>
<dbReference type="STRING" id="2754.EH55_02495"/>
<dbReference type="CDD" id="cd09911">
    <property type="entry name" value="Lin0431_like"/>
    <property type="match status" value="1"/>
</dbReference>
<dbReference type="AlphaFoldDB" id="A0A073J4K5"/>
<evidence type="ECO:0000313" key="2">
    <source>
        <dbReference type="EMBL" id="KEJ92647.1"/>
    </source>
</evidence>
<dbReference type="eggNOG" id="COG5341">
    <property type="taxonomic scope" value="Bacteria"/>
</dbReference>
<sequence length="126" mass="13291">MRRGDKIMAAVTAAGSIMMIAGALLQQSGGKSAEGSKTAEILVNGKREYVVPLNRPRELLIETPEGFNIIRIDRGGAAIISADCPDGACMRMGRITKEGSGAVCLPHRVVVRIKGAGRGKVDSVSW</sequence>
<evidence type="ECO:0000313" key="3">
    <source>
        <dbReference type="Proteomes" id="UP000027665"/>
    </source>
</evidence>
<protein>
    <submittedName>
        <fullName evidence="2">Uncharacterized protein</fullName>
    </submittedName>
</protein>
<reference evidence="2 3" key="1">
    <citation type="submission" date="2014-04" db="EMBL/GenBank/DDBJ databases">
        <title>Draft Genome Sequence of Synergistes jonesii.</title>
        <authorList>
            <person name="Coil D.A."/>
            <person name="Eisen J.A."/>
            <person name="Holland-Moritz H.E."/>
        </authorList>
    </citation>
    <scope>NUCLEOTIDE SEQUENCE [LARGE SCALE GENOMIC DNA]</scope>
    <source>
        <strain evidence="2 3">78-1</strain>
    </source>
</reference>
<feature type="transmembrane region" description="Helical" evidence="1">
    <location>
        <begin position="7"/>
        <end position="25"/>
    </location>
</feature>
<dbReference type="Proteomes" id="UP000027665">
    <property type="component" value="Unassembled WGS sequence"/>
</dbReference>
<name>A0A073J4K5_9BACT</name>
<comment type="caution">
    <text evidence="2">The sequence shown here is derived from an EMBL/GenBank/DDBJ whole genome shotgun (WGS) entry which is preliminary data.</text>
</comment>
<proteinExistence type="predicted"/>
<keyword evidence="3" id="KW-1185">Reference proteome</keyword>
<keyword evidence="1" id="KW-0812">Transmembrane</keyword>
<dbReference type="OrthoDB" id="6029at2"/>
<evidence type="ECO:0000256" key="1">
    <source>
        <dbReference type="SAM" id="Phobius"/>
    </source>
</evidence>
<keyword evidence="1" id="KW-1133">Transmembrane helix</keyword>
<organism evidence="2 3">
    <name type="scientific">Synergistes jonesii</name>
    <dbReference type="NCBI Taxonomy" id="2754"/>
    <lineage>
        <taxon>Bacteria</taxon>
        <taxon>Thermotogati</taxon>
        <taxon>Synergistota</taxon>
        <taxon>Synergistia</taxon>
        <taxon>Synergistales</taxon>
        <taxon>Synergistaceae</taxon>
        <taxon>Synergistes</taxon>
    </lineage>
</organism>
<dbReference type="EMBL" id="JMKI01000021">
    <property type="protein sequence ID" value="KEJ92647.1"/>
    <property type="molecule type" value="Genomic_DNA"/>
</dbReference>
<dbReference type="Gene3D" id="2.60.320.10">
    <property type="entry name" value="N-utilization substance G protein NusG, insert domain"/>
    <property type="match status" value="1"/>
</dbReference>
<accession>A0A073J4K5</accession>
<dbReference type="Pfam" id="PF07009">
    <property type="entry name" value="NusG_II"/>
    <property type="match status" value="1"/>
</dbReference>
<keyword evidence="1" id="KW-0472">Membrane</keyword>
<dbReference type="RefSeq" id="WP_037975332.1">
    <property type="nucleotide sequence ID" value="NZ_JAWRIX010000061.1"/>
</dbReference>
<dbReference type="InterPro" id="IPR038690">
    <property type="entry name" value="NusG_2_sf"/>
</dbReference>
<dbReference type="GeneID" id="90983228"/>